<dbReference type="Proteomes" id="UP000828048">
    <property type="component" value="Chromosome 7"/>
</dbReference>
<name>A0ACB7Y511_9ERIC</name>
<proteinExistence type="predicted"/>
<keyword evidence="2" id="KW-1185">Reference proteome</keyword>
<organism evidence="1 2">
    <name type="scientific">Vaccinium darrowii</name>
    <dbReference type="NCBI Taxonomy" id="229202"/>
    <lineage>
        <taxon>Eukaryota</taxon>
        <taxon>Viridiplantae</taxon>
        <taxon>Streptophyta</taxon>
        <taxon>Embryophyta</taxon>
        <taxon>Tracheophyta</taxon>
        <taxon>Spermatophyta</taxon>
        <taxon>Magnoliopsida</taxon>
        <taxon>eudicotyledons</taxon>
        <taxon>Gunneridae</taxon>
        <taxon>Pentapetalae</taxon>
        <taxon>asterids</taxon>
        <taxon>Ericales</taxon>
        <taxon>Ericaceae</taxon>
        <taxon>Vaccinioideae</taxon>
        <taxon>Vaccinieae</taxon>
        <taxon>Vaccinium</taxon>
    </lineage>
</organism>
<protein>
    <submittedName>
        <fullName evidence="1">Uncharacterized protein</fullName>
    </submittedName>
</protein>
<dbReference type="EMBL" id="CM037157">
    <property type="protein sequence ID" value="KAH7848613.1"/>
    <property type="molecule type" value="Genomic_DNA"/>
</dbReference>
<reference evidence="1 2" key="1">
    <citation type="journal article" date="2021" name="Hortic Res">
        <title>High-quality reference genome and annotation aids understanding of berry development for evergreen blueberry (Vaccinium darrowii).</title>
        <authorList>
            <person name="Yu J."/>
            <person name="Hulse-Kemp A.M."/>
            <person name="Babiker E."/>
            <person name="Staton M."/>
        </authorList>
    </citation>
    <scope>NUCLEOTIDE SEQUENCE [LARGE SCALE GENOMIC DNA]</scope>
    <source>
        <strain evidence="2">cv. NJ 8807/NJ 8810</strain>
        <tissue evidence="1">Young leaf</tissue>
    </source>
</reference>
<gene>
    <name evidence="1" type="ORF">Vadar_005127</name>
</gene>
<comment type="caution">
    <text evidence="1">The sequence shown here is derived from an EMBL/GenBank/DDBJ whole genome shotgun (WGS) entry which is preliminary data.</text>
</comment>
<evidence type="ECO:0000313" key="2">
    <source>
        <dbReference type="Proteomes" id="UP000828048"/>
    </source>
</evidence>
<accession>A0ACB7Y511</accession>
<evidence type="ECO:0000313" key="1">
    <source>
        <dbReference type="EMBL" id="KAH7848613.1"/>
    </source>
</evidence>
<sequence length="469" mass="51879">MEGAAAAASFLEKIQPPTYGNLITILSIDGGGIRGIIPATILDYLESQLQELDGEDARLADYFDVIAGTSTGGLVTAMLTAPNEKGRPLYAAKDIKPFYLDHSPKIFPQKRMDPRNLKNLMGTDSFETTTEDGKDDTLTGKDATVDFSTKENLDKLVEIGGNLLKKPVSRVNLETGLSEPAKCGGGTNEEALKKHKVDHRRNGKRPISSDESSEKIKEEEEEEEEHMMNFPIFSARSEQDTAAMVSALSQVIAADDRTLVLPHDFHGIPSAFAQNQSNQPLQHNQDQGNINQKRRHYRGVRQRPWGKWAAEIRDPKKAARVWLGTFDTAEGAALAYDEAALGFRGNKAKLNFPERVQGRSTEFFGYRNSLTPPPHPRPPLLSPDQTNYPNVHHYAQFLQVGGRNDINNGISGDSGNFPRGTFVSQSLPTSDHQQQPEGEVMRFSSQVGNSYSSSDSNTNWGDFDIKKEY</sequence>